<feature type="region of interest" description="Disordered" evidence="1">
    <location>
        <begin position="1"/>
        <end position="30"/>
    </location>
</feature>
<gene>
    <name evidence="2" type="ORF">EYB53_011270</name>
</gene>
<dbReference type="Proteomes" id="UP001193081">
    <property type="component" value="Unassembled WGS sequence"/>
</dbReference>
<protein>
    <submittedName>
        <fullName evidence="2">Uncharacterized protein</fullName>
    </submittedName>
</protein>
<evidence type="ECO:0000313" key="3">
    <source>
        <dbReference type="Proteomes" id="UP001193081"/>
    </source>
</evidence>
<evidence type="ECO:0000313" key="2">
    <source>
        <dbReference type="EMBL" id="MBP1466286.1"/>
    </source>
</evidence>
<proteinExistence type="predicted"/>
<accession>A0ABS4DA29</accession>
<comment type="caution">
    <text evidence="2">The sequence shown here is derived from an EMBL/GenBank/DDBJ whole genome shotgun (WGS) entry which is preliminary data.</text>
</comment>
<reference evidence="2 3" key="1">
    <citation type="submission" date="2021-03" db="EMBL/GenBank/DDBJ databases">
        <authorList>
            <person name="Grouzdev D.S."/>
        </authorList>
    </citation>
    <scope>NUCLEOTIDE SEQUENCE [LARGE SCALE GENOMIC DNA]</scope>
    <source>
        <strain evidence="2 3">M50-1</strain>
    </source>
</reference>
<evidence type="ECO:0000256" key="1">
    <source>
        <dbReference type="SAM" id="MobiDB-lite"/>
    </source>
</evidence>
<dbReference type="RefSeq" id="WP_167857355.1">
    <property type="nucleotide sequence ID" value="NZ_SIJK02000017.1"/>
</dbReference>
<dbReference type="EMBL" id="SIJK02000017">
    <property type="protein sequence ID" value="MBP1466286.1"/>
    <property type="molecule type" value="Genomic_DNA"/>
</dbReference>
<keyword evidence="3" id="KW-1185">Reference proteome</keyword>
<sequence>MGDGSFAADGLVGPKHPPPRGSPGANLAAAGASALRRRRALTARWRAWLG</sequence>
<name>A0ABS4DA29_9CHLR</name>
<organism evidence="2 3">
    <name type="scientific">Candidatus Chloroploca mongolica</name>
    <dbReference type="NCBI Taxonomy" id="2528176"/>
    <lineage>
        <taxon>Bacteria</taxon>
        <taxon>Bacillati</taxon>
        <taxon>Chloroflexota</taxon>
        <taxon>Chloroflexia</taxon>
        <taxon>Chloroflexales</taxon>
        <taxon>Chloroflexineae</taxon>
        <taxon>Oscillochloridaceae</taxon>
        <taxon>Candidatus Chloroploca</taxon>
    </lineage>
</organism>